<organism evidence="2 3">
    <name type="scientific">Podospora australis</name>
    <dbReference type="NCBI Taxonomy" id="1536484"/>
    <lineage>
        <taxon>Eukaryota</taxon>
        <taxon>Fungi</taxon>
        <taxon>Dikarya</taxon>
        <taxon>Ascomycota</taxon>
        <taxon>Pezizomycotina</taxon>
        <taxon>Sordariomycetes</taxon>
        <taxon>Sordariomycetidae</taxon>
        <taxon>Sordariales</taxon>
        <taxon>Podosporaceae</taxon>
        <taxon>Podospora</taxon>
    </lineage>
</organism>
<dbReference type="InterPro" id="IPR054464">
    <property type="entry name" value="ULD_fung"/>
</dbReference>
<evidence type="ECO:0000313" key="2">
    <source>
        <dbReference type="EMBL" id="KAK4185168.1"/>
    </source>
</evidence>
<evidence type="ECO:0000259" key="1">
    <source>
        <dbReference type="Pfam" id="PF22893"/>
    </source>
</evidence>
<feature type="domain" description="Ubiquitin-like" evidence="1">
    <location>
        <begin position="282"/>
        <end position="343"/>
    </location>
</feature>
<reference evidence="2" key="2">
    <citation type="submission" date="2023-05" db="EMBL/GenBank/DDBJ databases">
        <authorList>
            <consortium name="Lawrence Berkeley National Laboratory"/>
            <person name="Steindorff A."/>
            <person name="Hensen N."/>
            <person name="Bonometti L."/>
            <person name="Westerberg I."/>
            <person name="Brannstrom I.O."/>
            <person name="Guillou S."/>
            <person name="Cros-Aarteil S."/>
            <person name="Calhoun S."/>
            <person name="Haridas S."/>
            <person name="Kuo A."/>
            <person name="Mondo S."/>
            <person name="Pangilinan J."/>
            <person name="Riley R."/>
            <person name="Labutti K."/>
            <person name="Andreopoulos B."/>
            <person name="Lipzen A."/>
            <person name="Chen C."/>
            <person name="Yanf M."/>
            <person name="Daum C."/>
            <person name="Ng V."/>
            <person name="Clum A."/>
            <person name="Ohm R."/>
            <person name="Martin F."/>
            <person name="Silar P."/>
            <person name="Natvig D."/>
            <person name="Lalanne C."/>
            <person name="Gautier V."/>
            <person name="Ament-Velasquez S.L."/>
            <person name="Kruys A."/>
            <person name="Hutchinson M.I."/>
            <person name="Powell A.J."/>
            <person name="Barry K."/>
            <person name="Miller A.N."/>
            <person name="Grigoriev I.V."/>
            <person name="Debuchy R."/>
            <person name="Gladieux P."/>
            <person name="Thoren M.H."/>
            <person name="Johannesson H."/>
        </authorList>
    </citation>
    <scope>NUCLEOTIDE SEQUENCE</scope>
    <source>
        <strain evidence="2">PSN309</strain>
    </source>
</reference>
<dbReference type="Pfam" id="PF22893">
    <property type="entry name" value="ULD_2"/>
    <property type="match status" value="1"/>
</dbReference>
<dbReference type="PANTHER" id="PTHR38886">
    <property type="entry name" value="SESA DOMAIN-CONTAINING PROTEIN"/>
    <property type="match status" value="1"/>
</dbReference>
<protein>
    <recommendedName>
        <fullName evidence="1">Ubiquitin-like domain-containing protein</fullName>
    </recommendedName>
</protein>
<proteinExistence type="predicted"/>
<name>A0AAN7AFB7_9PEZI</name>
<gene>
    <name evidence="2" type="ORF">QBC35DRAFT_538317</name>
</gene>
<keyword evidence="3" id="KW-1185">Reference proteome</keyword>
<dbReference type="EMBL" id="MU864459">
    <property type="protein sequence ID" value="KAK4185168.1"/>
    <property type="molecule type" value="Genomic_DNA"/>
</dbReference>
<accession>A0AAN7AFB7</accession>
<dbReference type="AlphaFoldDB" id="A0AAN7AFB7"/>
<dbReference type="Proteomes" id="UP001302126">
    <property type="component" value="Unassembled WGS sequence"/>
</dbReference>
<reference evidence="2" key="1">
    <citation type="journal article" date="2023" name="Mol. Phylogenet. Evol.">
        <title>Genome-scale phylogeny and comparative genomics of the fungal order Sordariales.</title>
        <authorList>
            <person name="Hensen N."/>
            <person name="Bonometti L."/>
            <person name="Westerberg I."/>
            <person name="Brannstrom I.O."/>
            <person name="Guillou S."/>
            <person name="Cros-Aarteil S."/>
            <person name="Calhoun S."/>
            <person name="Haridas S."/>
            <person name="Kuo A."/>
            <person name="Mondo S."/>
            <person name="Pangilinan J."/>
            <person name="Riley R."/>
            <person name="LaButti K."/>
            <person name="Andreopoulos B."/>
            <person name="Lipzen A."/>
            <person name="Chen C."/>
            <person name="Yan M."/>
            <person name="Daum C."/>
            <person name="Ng V."/>
            <person name="Clum A."/>
            <person name="Steindorff A."/>
            <person name="Ohm R.A."/>
            <person name="Martin F."/>
            <person name="Silar P."/>
            <person name="Natvig D.O."/>
            <person name="Lalanne C."/>
            <person name="Gautier V."/>
            <person name="Ament-Velasquez S.L."/>
            <person name="Kruys A."/>
            <person name="Hutchinson M.I."/>
            <person name="Powell A.J."/>
            <person name="Barry K."/>
            <person name="Miller A.N."/>
            <person name="Grigoriev I.V."/>
            <person name="Debuchy R."/>
            <person name="Gladieux P."/>
            <person name="Hiltunen Thoren M."/>
            <person name="Johannesson H."/>
        </authorList>
    </citation>
    <scope>NUCLEOTIDE SEQUENCE</scope>
    <source>
        <strain evidence="2">PSN309</strain>
    </source>
</reference>
<dbReference type="PANTHER" id="PTHR38886:SF1">
    <property type="entry name" value="NACHT-NTPASE AND P-LOOP NTPASES N-TERMINAL DOMAIN-CONTAINING PROTEIN"/>
    <property type="match status" value="1"/>
</dbReference>
<evidence type="ECO:0000313" key="3">
    <source>
        <dbReference type="Proteomes" id="UP001302126"/>
    </source>
</evidence>
<comment type="caution">
    <text evidence="2">The sequence shown here is derived from an EMBL/GenBank/DDBJ whole genome shotgun (WGS) entry which is preliminary data.</text>
</comment>
<sequence length="346" mass="38397">MSESVMILKVGLGSLQRWVVVLMSWEVGAMGNGRVPSFASRLALSIGAVGDFISIALLIKDIISALDDSRGSSKTYADLVQSITNLQQALQEVERVYQNPADLPESLSDLRVIALGHVGQIKQCLENYCSKTSSKYGPSLAGNGSGSVLRDVSRKTQWRLLEEKDAEKFREEVRGYTMSLKILVQVTTVRMLQENHKSTTKQLAESEERTAAEIRKHTRRLENHFHILGGQIVAKLGLVVSLCAGLQGMVSLLCATLGLIAGDLKMVRAVFMRIDRRGMLSDEHFVLEDATGRAFPIPLKTITSWGAFEYILAEHSKGKKCERRIRTKEYLLHESSSHQEIDRSAP</sequence>